<dbReference type="AlphaFoldDB" id="A0A2I2MFW1"/>
<organism evidence="3">
    <name type="scientific">Leptospirillum ferriphilum</name>
    <dbReference type="NCBI Taxonomy" id="178606"/>
    <lineage>
        <taxon>Bacteria</taxon>
        <taxon>Pseudomonadati</taxon>
        <taxon>Nitrospirota</taxon>
        <taxon>Nitrospiria</taxon>
        <taxon>Nitrospirales</taxon>
        <taxon>Nitrospiraceae</taxon>
        <taxon>Leptospirillum</taxon>
    </lineage>
</organism>
<proteinExistence type="predicted"/>
<sequence>MVFTKEDILKAFEEIGEIANERGVIIDIGVYGGSAIALQWEFRRSTRDVDIVVFGDPQFLREAAATVADRHGWPDNWINDAVKGFVSVRQDLQMYLEFPKGTESPGLRVFTPTPEYLLAMKCMAMRTGSGEHRSDIGDIENPPHNRNKVSSGRTHPRRKVLSGQTCNSAHPVRNSGNLGCHEQGTKETRVRDRRMTLATKEKTEFSRPESLYEYSAELASGNPSGWTVEEFLDSFYGSAQGSRQKMIDQEPKFLSGKIENGEFVDAYLAAVAEYLAWHHSLQVPEWTQDPRRWMKEPWFASEIEGLKPLLAMESPAAFRRRNLFVSKNALARA</sequence>
<dbReference type="OrthoDB" id="2614981at2"/>
<dbReference type="Pfam" id="PF19502">
    <property type="entry name" value="DUF6036"/>
    <property type="match status" value="1"/>
</dbReference>
<name>A0A2I2MFW1_9BACT</name>
<protein>
    <recommendedName>
        <fullName evidence="2">DUF6036 domain-containing protein</fullName>
    </recommendedName>
</protein>
<evidence type="ECO:0000259" key="2">
    <source>
        <dbReference type="Pfam" id="PF19502"/>
    </source>
</evidence>
<evidence type="ECO:0000313" key="3">
    <source>
        <dbReference type="EMBL" id="SOU92594.1"/>
    </source>
</evidence>
<reference evidence="3" key="1">
    <citation type="submission" date="2017-12" db="EMBL/GenBank/DDBJ databases">
        <authorList>
            <consortium name="SysMetEx"/>
        </authorList>
    </citation>
    <scope>NUCLEOTIDE SEQUENCE</scope>
    <source>
        <strain evidence="3">Pb_238</strain>
    </source>
</reference>
<feature type="region of interest" description="Disordered" evidence="1">
    <location>
        <begin position="129"/>
        <end position="190"/>
    </location>
</feature>
<accession>A0A2I2MFW1</accession>
<evidence type="ECO:0000256" key="1">
    <source>
        <dbReference type="SAM" id="MobiDB-lite"/>
    </source>
</evidence>
<dbReference type="RefSeq" id="WP_099590518.1">
    <property type="nucleotide sequence ID" value="NZ_OBMB01000001.1"/>
</dbReference>
<dbReference type="EMBL" id="LT966316">
    <property type="protein sequence ID" value="SOU92594.1"/>
    <property type="molecule type" value="Genomic_DNA"/>
</dbReference>
<gene>
    <name evidence="3" type="ORF">LFTS_01221</name>
</gene>
<feature type="domain" description="DUF6036" evidence="2">
    <location>
        <begin position="9"/>
        <end position="141"/>
    </location>
</feature>
<dbReference type="InterPro" id="IPR045792">
    <property type="entry name" value="DUF6036"/>
</dbReference>